<evidence type="ECO:0000313" key="2">
    <source>
        <dbReference type="EMBL" id="MPC73597.1"/>
    </source>
</evidence>
<accession>A0A5B7HWI7</accession>
<feature type="compositionally biased region" description="Basic and acidic residues" evidence="1">
    <location>
        <begin position="257"/>
        <end position="273"/>
    </location>
</feature>
<dbReference type="OrthoDB" id="299997at2759"/>
<feature type="compositionally biased region" description="Polar residues" evidence="1">
    <location>
        <begin position="171"/>
        <end position="198"/>
    </location>
</feature>
<evidence type="ECO:0000313" key="3">
    <source>
        <dbReference type="Proteomes" id="UP000324222"/>
    </source>
</evidence>
<evidence type="ECO:0000256" key="1">
    <source>
        <dbReference type="SAM" id="MobiDB-lite"/>
    </source>
</evidence>
<feature type="region of interest" description="Disordered" evidence="1">
    <location>
        <begin position="1"/>
        <end position="58"/>
    </location>
</feature>
<reference evidence="2 3" key="1">
    <citation type="submission" date="2019-05" db="EMBL/GenBank/DDBJ databases">
        <title>Another draft genome of Portunus trituberculatus and its Hox gene families provides insights of decapod evolution.</title>
        <authorList>
            <person name="Jeong J.-H."/>
            <person name="Song I."/>
            <person name="Kim S."/>
            <person name="Choi T."/>
            <person name="Kim D."/>
            <person name="Ryu S."/>
            <person name="Kim W."/>
        </authorList>
    </citation>
    <scope>NUCLEOTIDE SEQUENCE [LARGE SCALE GENOMIC DNA]</scope>
    <source>
        <tissue evidence="2">Muscle</tissue>
    </source>
</reference>
<feature type="compositionally biased region" description="Basic residues" evidence="1">
    <location>
        <begin position="1"/>
        <end position="36"/>
    </location>
</feature>
<feature type="region of interest" description="Disordered" evidence="1">
    <location>
        <begin position="162"/>
        <end position="215"/>
    </location>
</feature>
<gene>
    <name evidence="2" type="ORF">E2C01_067932</name>
</gene>
<proteinExistence type="predicted"/>
<keyword evidence="3" id="KW-1185">Reference proteome</keyword>
<feature type="compositionally biased region" description="Polar residues" evidence="1">
    <location>
        <begin position="230"/>
        <end position="251"/>
    </location>
</feature>
<name>A0A5B7HWI7_PORTR</name>
<dbReference type="EMBL" id="VSRR010037120">
    <property type="protein sequence ID" value="MPC73597.1"/>
    <property type="molecule type" value="Genomic_DNA"/>
</dbReference>
<feature type="region of interest" description="Disordered" evidence="1">
    <location>
        <begin position="229"/>
        <end position="279"/>
    </location>
</feature>
<dbReference type="AlphaFoldDB" id="A0A5B7HWI7"/>
<organism evidence="2 3">
    <name type="scientific">Portunus trituberculatus</name>
    <name type="common">Swimming crab</name>
    <name type="synonym">Neptunus trituberculatus</name>
    <dbReference type="NCBI Taxonomy" id="210409"/>
    <lineage>
        <taxon>Eukaryota</taxon>
        <taxon>Metazoa</taxon>
        <taxon>Ecdysozoa</taxon>
        <taxon>Arthropoda</taxon>
        <taxon>Crustacea</taxon>
        <taxon>Multicrustacea</taxon>
        <taxon>Malacostraca</taxon>
        <taxon>Eumalacostraca</taxon>
        <taxon>Eucarida</taxon>
        <taxon>Decapoda</taxon>
        <taxon>Pleocyemata</taxon>
        <taxon>Brachyura</taxon>
        <taxon>Eubrachyura</taxon>
        <taxon>Portunoidea</taxon>
        <taxon>Portunidae</taxon>
        <taxon>Portuninae</taxon>
        <taxon>Portunus</taxon>
    </lineage>
</organism>
<sequence>MKRKSNRANRRSRRGRRNRKGRRSSRNKHSRRRRERRSPYPRVPGVPQGQSPRETPPHYFWRRLSRSIQSKGSTEGEIHSQATFIHPHAFHPFTIGTQTMPHPLASTQALHPFAARYRVMPHPLPYIRAPNQVIHPSHASSQATHTHTSPYTQQNLIHPLHTRLNSKPHPETSTHTQRQSLHNPHTHSHPQSPTYTQKNPSHTTHTNPNNIPTPLASTRTLHRITAPHTHLQTHSNPQTTNEVKYQSPLESTHSRHVRESPRHRQVHPQEGEFTHPQAGVDISAPRFLHGARQGRGGDQAQRKQERERNQLLKECSKTQSWRKLAGRRYGPVMVSLRNHRKLAFLLGDVDLSLVVTRSRSSHGQHFLGVYLERHSLLSPNTTGIIDSDTHVGD</sequence>
<protein>
    <submittedName>
        <fullName evidence="2">Uncharacterized protein</fullName>
    </submittedName>
</protein>
<comment type="caution">
    <text evidence="2">The sequence shown here is derived from an EMBL/GenBank/DDBJ whole genome shotgun (WGS) entry which is preliminary data.</text>
</comment>
<dbReference type="Proteomes" id="UP000324222">
    <property type="component" value="Unassembled WGS sequence"/>
</dbReference>
<feature type="compositionally biased region" description="Low complexity" evidence="1">
    <location>
        <begin position="199"/>
        <end position="214"/>
    </location>
</feature>